<accession>A0A1I7LT32</accession>
<evidence type="ECO:0000256" key="2">
    <source>
        <dbReference type="SAM" id="Phobius"/>
    </source>
</evidence>
<dbReference type="EMBL" id="FPBO01000037">
    <property type="protein sequence ID" value="SFV12799.1"/>
    <property type="molecule type" value="Genomic_DNA"/>
</dbReference>
<keyword evidence="2" id="KW-0812">Transmembrane</keyword>
<feature type="compositionally biased region" description="Low complexity" evidence="1">
    <location>
        <begin position="7"/>
        <end position="18"/>
    </location>
</feature>
<gene>
    <name evidence="3" type="ORF">SAMN05216552_10372</name>
</gene>
<organism evidence="3 4">
    <name type="scientific">Pseudoduganella namucuonensis</name>
    <dbReference type="NCBI Taxonomy" id="1035707"/>
    <lineage>
        <taxon>Bacteria</taxon>
        <taxon>Pseudomonadati</taxon>
        <taxon>Pseudomonadota</taxon>
        <taxon>Betaproteobacteria</taxon>
        <taxon>Burkholderiales</taxon>
        <taxon>Oxalobacteraceae</taxon>
        <taxon>Telluria group</taxon>
        <taxon>Pseudoduganella</taxon>
    </lineage>
</organism>
<dbReference type="STRING" id="1035707.SAMN05216552_10372"/>
<feature type="region of interest" description="Disordered" evidence="1">
    <location>
        <begin position="1"/>
        <end position="25"/>
    </location>
</feature>
<dbReference type="Proteomes" id="UP000199391">
    <property type="component" value="Unassembled WGS sequence"/>
</dbReference>
<protein>
    <submittedName>
        <fullName evidence="3">LPXTG-motif cell wall anchor domain-containing protein</fullName>
    </submittedName>
</protein>
<evidence type="ECO:0000313" key="4">
    <source>
        <dbReference type="Proteomes" id="UP000199391"/>
    </source>
</evidence>
<reference evidence="4" key="1">
    <citation type="submission" date="2016-10" db="EMBL/GenBank/DDBJ databases">
        <authorList>
            <person name="Varghese N."/>
            <person name="Submissions S."/>
        </authorList>
    </citation>
    <scope>NUCLEOTIDE SEQUENCE [LARGE SCALE GENOMIC DNA]</scope>
    <source>
        <strain evidence="4">CGMCC 1.11014</strain>
    </source>
</reference>
<feature type="transmembrane region" description="Helical" evidence="2">
    <location>
        <begin position="42"/>
        <end position="61"/>
    </location>
</feature>
<dbReference type="RefSeq" id="WP_143133344.1">
    <property type="nucleotide sequence ID" value="NZ_FPBO01000037.1"/>
</dbReference>
<proteinExistence type="predicted"/>
<evidence type="ECO:0000256" key="1">
    <source>
        <dbReference type="SAM" id="MobiDB-lite"/>
    </source>
</evidence>
<evidence type="ECO:0000313" key="3">
    <source>
        <dbReference type="EMBL" id="SFV12799.1"/>
    </source>
</evidence>
<name>A0A1I7LT32_9BURK</name>
<sequence length="65" mass="6414">MMPSLPPMQMSSSATATGGSAGGGSAGINSGDWSVNFAGNQMTGTTWVMIALAALAAVVLLKKRG</sequence>
<keyword evidence="2" id="KW-0472">Membrane</keyword>
<keyword evidence="2" id="KW-1133">Transmembrane helix</keyword>
<keyword evidence="4" id="KW-1185">Reference proteome</keyword>
<dbReference type="AlphaFoldDB" id="A0A1I7LT32"/>